<gene>
    <name evidence="2" type="ORF">HK17_06805</name>
</gene>
<evidence type="ECO:0000313" key="2">
    <source>
        <dbReference type="EMBL" id="OUI93977.1"/>
    </source>
</evidence>
<organism evidence="2 3">
    <name type="scientific">Acetobacter indonesiensis</name>
    <dbReference type="NCBI Taxonomy" id="104101"/>
    <lineage>
        <taxon>Bacteria</taxon>
        <taxon>Pseudomonadati</taxon>
        <taxon>Pseudomonadota</taxon>
        <taxon>Alphaproteobacteria</taxon>
        <taxon>Acetobacterales</taxon>
        <taxon>Acetobacteraceae</taxon>
        <taxon>Acetobacter</taxon>
    </lineage>
</organism>
<name>A0A252AV11_9PROT</name>
<evidence type="ECO:0000313" key="3">
    <source>
        <dbReference type="Proteomes" id="UP000194641"/>
    </source>
</evidence>
<reference evidence="3" key="1">
    <citation type="submission" date="2014-06" db="EMBL/GenBank/DDBJ databases">
        <authorList>
            <person name="Winans N.J."/>
            <person name="Newell P.D."/>
            <person name="Douglas A.E."/>
        </authorList>
    </citation>
    <scope>NUCLEOTIDE SEQUENCE [LARGE SCALE GENOMIC DNA]</scope>
</reference>
<sequence length="124" mass="13317">MNGLFSMAAAATAVLLPPVLATLRAHEGCITLPDGSTQPRYTDLLVTIRVQPASSADLTQTEGLNQSSDNCFIYLPGTIKGLDRTHQFGGDSLIFDGSEWLVTGQPELWGGTAWCKLLVTRQLP</sequence>
<dbReference type="Proteomes" id="UP000194641">
    <property type="component" value="Unassembled WGS sequence"/>
</dbReference>
<dbReference type="RefSeq" id="WP_086659386.1">
    <property type="nucleotide sequence ID" value="NZ_JBDOBY010000006.1"/>
</dbReference>
<feature type="chain" id="PRO_5013281765" evidence="1">
    <location>
        <begin position="22"/>
        <end position="124"/>
    </location>
</feature>
<accession>A0A252AV11</accession>
<feature type="signal peptide" evidence="1">
    <location>
        <begin position="1"/>
        <end position="21"/>
    </location>
</feature>
<evidence type="ECO:0000256" key="1">
    <source>
        <dbReference type="SAM" id="SignalP"/>
    </source>
</evidence>
<dbReference type="EMBL" id="JOPA01000019">
    <property type="protein sequence ID" value="OUI93977.1"/>
    <property type="molecule type" value="Genomic_DNA"/>
</dbReference>
<protein>
    <submittedName>
        <fullName evidence="2">Uncharacterized protein</fullName>
    </submittedName>
</protein>
<proteinExistence type="predicted"/>
<keyword evidence="1" id="KW-0732">Signal</keyword>
<comment type="caution">
    <text evidence="2">The sequence shown here is derived from an EMBL/GenBank/DDBJ whole genome shotgun (WGS) entry which is preliminary data.</text>
</comment>
<dbReference type="AlphaFoldDB" id="A0A252AV11"/>